<keyword evidence="2" id="KW-0862">Zinc</keyword>
<dbReference type="SUPFAM" id="SSF81301">
    <property type="entry name" value="Nucleotidyltransferase"/>
    <property type="match status" value="1"/>
</dbReference>
<dbReference type="Pfam" id="PF10421">
    <property type="entry name" value="OAS1_C"/>
    <property type="match status" value="1"/>
</dbReference>
<keyword evidence="4" id="KW-1185">Reference proteome</keyword>
<dbReference type="PANTHER" id="PTHR11258:SF11">
    <property type="entry name" value="C2H2-TYPE DOMAIN-CONTAINING PROTEIN"/>
    <property type="match status" value="1"/>
</dbReference>
<dbReference type="GeneID" id="102809258"/>
<evidence type="ECO:0000313" key="4">
    <source>
        <dbReference type="Proteomes" id="UP000694865"/>
    </source>
</evidence>
<dbReference type="Proteomes" id="UP000694865">
    <property type="component" value="Unplaced"/>
</dbReference>
<evidence type="ECO:0000256" key="2">
    <source>
        <dbReference type="PROSITE-ProRule" id="PRU00042"/>
    </source>
</evidence>
<evidence type="ECO:0000259" key="3">
    <source>
        <dbReference type="PROSITE" id="PS50157"/>
    </source>
</evidence>
<dbReference type="InterPro" id="IPR018952">
    <property type="entry name" value="2-5-oligoAdlate_synth_1_dom2/C"/>
</dbReference>
<name>A0ABM0M749_SACKO</name>
<dbReference type="Gene3D" id="3.30.460.10">
    <property type="entry name" value="Beta Polymerase, domain 2"/>
    <property type="match status" value="1"/>
</dbReference>
<dbReference type="PROSITE" id="PS00028">
    <property type="entry name" value="ZINC_FINGER_C2H2_1"/>
    <property type="match status" value="2"/>
</dbReference>
<accession>A0ABM0M749</accession>
<comment type="similarity">
    <text evidence="1">Belongs to the 2-5A synthase family.</text>
</comment>
<dbReference type="Gene3D" id="1.10.1410.20">
    <property type="entry name" value="2'-5'-oligoadenylate synthetase 1, domain 2"/>
    <property type="match status" value="1"/>
</dbReference>
<keyword evidence="2" id="KW-0479">Metal-binding</keyword>
<dbReference type="InterPro" id="IPR013087">
    <property type="entry name" value="Znf_C2H2_type"/>
</dbReference>
<protein>
    <submittedName>
        <fullName evidence="5">2'-5'-oligoadenylate synthase 1A-like</fullName>
    </submittedName>
</protein>
<organism evidence="4 5">
    <name type="scientific">Saccoglossus kowalevskii</name>
    <name type="common">Acorn worm</name>
    <dbReference type="NCBI Taxonomy" id="10224"/>
    <lineage>
        <taxon>Eukaryota</taxon>
        <taxon>Metazoa</taxon>
        <taxon>Hemichordata</taxon>
        <taxon>Enteropneusta</taxon>
        <taxon>Harrimaniidae</taxon>
        <taxon>Saccoglossus</taxon>
    </lineage>
</organism>
<sequence>MAAHSCNICHDGFVSLSDVVLHTRARHRKDDAPLRCYLKECDEKIEISELTKHIRQRHPEQCSIVCRLCLQKFLFQFDYRNHARRIHGQNLRTRQIKCPTCRESVPDYTADHHRLVECPNHVENKPGYQRRAKARPSDLLGETLGSLDDFTAMHVLPSEEYNEKCRNIVNEVVTFLKSKEVPWNISNIKEGGSFGKGTSLKDHIDVSLVVLITDFHNMEDHIKKMQETLEQAKQSFIESNSWKDRISDVKVTCKSLNLSISVDDNSNLDVTIYPSCKTLQDNARRDEKRRLYRKMLNVKDDDRLMYNTTLTGFEVAFVHRRHSPITKLIQLVKYWCHECFDAERISKMGRSAPSQYLLELVTIRSWEEAGQPDEFQLGLGFRAVLEKLVDNRSMFIVWHEHYDKATARESMRKFAMRRPIVLNPTDPTHNVAADCNTWREVASIAQDTLKQIPVQKLGVIL</sequence>
<dbReference type="RefSeq" id="XP_006815840.1">
    <property type="nucleotide sequence ID" value="XM_006815777.1"/>
</dbReference>
<dbReference type="SUPFAM" id="SSF81631">
    <property type="entry name" value="PAP/OAS1 substrate-binding domain"/>
    <property type="match status" value="1"/>
</dbReference>
<dbReference type="PROSITE" id="PS50157">
    <property type="entry name" value="ZINC_FINGER_C2H2_2"/>
    <property type="match status" value="1"/>
</dbReference>
<reference evidence="5" key="1">
    <citation type="submission" date="2025-08" db="UniProtKB">
        <authorList>
            <consortium name="RefSeq"/>
        </authorList>
    </citation>
    <scope>IDENTIFICATION</scope>
    <source>
        <tissue evidence="5">Testes</tissue>
    </source>
</reference>
<feature type="domain" description="C2H2-type" evidence="3">
    <location>
        <begin position="4"/>
        <end position="32"/>
    </location>
</feature>
<dbReference type="PANTHER" id="PTHR11258">
    <property type="entry name" value="2-5 OLIGOADENYLATE SYNTHETASE"/>
    <property type="match status" value="1"/>
</dbReference>
<evidence type="ECO:0000313" key="5">
    <source>
        <dbReference type="RefSeq" id="XP_006815840.1"/>
    </source>
</evidence>
<keyword evidence="2" id="KW-0863">Zinc-finger</keyword>
<gene>
    <name evidence="5" type="primary">LOC102809258</name>
</gene>
<dbReference type="PROSITE" id="PS50152">
    <property type="entry name" value="25A_SYNTH_3"/>
    <property type="match status" value="1"/>
</dbReference>
<dbReference type="SMART" id="SM00355">
    <property type="entry name" value="ZnF_C2H2"/>
    <property type="match status" value="3"/>
</dbReference>
<evidence type="ECO:0000256" key="1">
    <source>
        <dbReference type="ARBA" id="ARBA00009526"/>
    </source>
</evidence>
<dbReference type="InterPro" id="IPR043519">
    <property type="entry name" value="NT_sf"/>
</dbReference>
<proteinExistence type="inferred from homology"/>